<dbReference type="PANTHER" id="PTHR43248:SF29">
    <property type="entry name" value="TRIPEPTIDYL AMINOPEPTIDASE"/>
    <property type="match status" value="1"/>
</dbReference>
<comment type="similarity">
    <text evidence="1">Belongs to the peptidase S33 family.</text>
</comment>
<keyword evidence="2 5" id="KW-0732">Signal</keyword>
<accession>A0ABP5C4Z6</accession>
<evidence type="ECO:0000259" key="6">
    <source>
        <dbReference type="Pfam" id="PF08386"/>
    </source>
</evidence>
<evidence type="ECO:0000313" key="7">
    <source>
        <dbReference type="EMBL" id="GAA1957526.1"/>
    </source>
</evidence>
<organism evidence="7 8">
    <name type="scientific">Amycolatopsis minnesotensis</name>
    <dbReference type="NCBI Taxonomy" id="337894"/>
    <lineage>
        <taxon>Bacteria</taxon>
        <taxon>Bacillati</taxon>
        <taxon>Actinomycetota</taxon>
        <taxon>Actinomycetes</taxon>
        <taxon>Pseudonocardiales</taxon>
        <taxon>Pseudonocardiaceae</taxon>
        <taxon>Amycolatopsis</taxon>
    </lineage>
</organism>
<evidence type="ECO:0000313" key="8">
    <source>
        <dbReference type="Proteomes" id="UP001501116"/>
    </source>
</evidence>
<dbReference type="InterPro" id="IPR029058">
    <property type="entry name" value="AB_hydrolase_fold"/>
</dbReference>
<dbReference type="Pfam" id="PF08386">
    <property type="entry name" value="Abhydrolase_4"/>
    <property type="match status" value="1"/>
</dbReference>
<feature type="signal peptide" evidence="5">
    <location>
        <begin position="1"/>
        <end position="19"/>
    </location>
</feature>
<feature type="region of interest" description="Disordered" evidence="4">
    <location>
        <begin position="118"/>
        <end position="148"/>
    </location>
</feature>
<feature type="domain" description="Peptidase S33 tripeptidyl aminopeptidase-like C-terminal" evidence="6">
    <location>
        <begin position="373"/>
        <end position="470"/>
    </location>
</feature>
<dbReference type="InterPro" id="IPR013595">
    <property type="entry name" value="Pept_S33_TAP-like_C"/>
</dbReference>
<keyword evidence="8" id="KW-1185">Reference proteome</keyword>
<evidence type="ECO:0000256" key="4">
    <source>
        <dbReference type="SAM" id="MobiDB-lite"/>
    </source>
</evidence>
<dbReference type="Gene3D" id="3.40.50.1820">
    <property type="entry name" value="alpha/beta hydrolase"/>
    <property type="match status" value="1"/>
</dbReference>
<dbReference type="SUPFAM" id="SSF53474">
    <property type="entry name" value="alpha/beta-Hydrolases"/>
    <property type="match status" value="1"/>
</dbReference>
<dbReference type="RefSeq" id="WP_344417939.1">
    <property type="nucleotide sequence ID" value="NZ_BAAANN010000010.1"/>
</dbReference>
<feature type="chain" id="PRO_5046296015" evidence="5">
    <location>
        <begin position="20"/>
        <end position="477"/>
    </location>
</feature>
<dbReference type="PANTHER" id="PTHR43248">
    <property type="entry name" value="2-SUCCINYL-6-HYDROXY-2,4-CYCLOHEXADIENE-1-CARBOXYLATE SYNTHASE"/>
    <property type="match status" value="1"/>
</dbReference>
<comment type="caution">
    <text evidence="7">The sequence shown here is derived from an EMBL/GenBank/DDBJ whole genome shotgun (WGS) entry which is preliminary data.</text>
</comment>
<protein>
    <submittedName>
        <fullName evidence="7">Alpha/beta hydrolase</fullName>
    </submittedName>
</protein>
<proteinExistence type="inferred from homology"/>
<sequence length="477" mass="50354">MLVAVVSLGAVLPSAAAGAATRASSVKWTPCADTVGAPRDTACATLEVPLDYADPDGREITLMLYAAGNGAAPRGLVVNPGGPGESGAGMPKLITAGLPRGVSDQYMVVSFDPRGVGASSPVDCGDTDSVLPPPAPAYRPSNEQSEQQRLDAAKRVADQCAEESRDLLPHITTQNAAKDMDRIRAALGQEKLDYLGYSYGSMLGATYASLFPATTGRMILDSVVDPTVPTYQTQFQQDPALQQRSEAFFAWVAGKDARYHLGTTEKAVSDTWNAVRDQLAKQPAAGKVGVAELDDLLSSSIYSDTGWDSLAKPVGEYHGGRPDALVAAHTSHGGNVNGAQLAYNCVDRSWPKDWATWHRDTEQAARRSPLFAWLNSWYSAPCAFWKVPTAEPVPIGGAKVPPILLLQAKNDAATPVIGAQRMHTALPGSKLVVADSGNHGQYLQDNNPCVDGYGTAYLESGELPDAGKTCAAPPPRP</sequence>
<evidence type="ECO:0000256" key="3">
    <source>
        <dbReference type="ARBA" id="ARBA00022801"/>
    </source>
</evidence>
<gene>
    <name evidence="7" type="ORF">GCM10009754_29570</name>
</gene>
<dbReference type="InterPro" id="IPR051601">
    <property type="entry name" value="Serine_prot/Carboxylest_S33"/>
</dbReference>
<evidence type="ECO:0000256" key="1">
    <source>
        <dbReference type="ARBA" id="ARBA00010088"/>
    </source>
</evidence>
<dbReference type="EMBL" id="BAAANN010000010">
    <property type="protein sequence ID" value="GAA1957526.1"/>
    <property type="molecule type" value="Genomic_DNA"/>
</dbReference>
<name>A0ABP5C4Z6_9PSEU</name>
<dbReference type="Proteomes" id="UP001501116">
    <property type="component" value="Unassembled WGS sequence"/>
</dbReference>
<reference evidence="8" key="1">
    <citation type="journal article" date="2019" name="Int. J. Syst. Evol. Microbiol.">
        <title>The Global Catalogue of Microorganisms (GCM) 10K type strain sequencing project: providing services to taxonomists for standard genome sequencing and annotation.</title>
        <authorList>
            <consortium name="The Broad Institute Genomics Platform"/>
            <consortium name="The Broad Institute Genome Sequencing Center for Infectious Disease"/>
            <person name="Wu L."/>
            <person name="Ma J."/>
        </authorList>
    </citation>
    <scope>NUCLEOTIDE SEQUENCE [LARGE SCALE GENOMIC DNA]</scope>
    <source>
        <strain evidence="8">JCM 14545</strain>
    </source>
</reference>
<evidence type="ECO:0000256" key="5">
    <source>
        <dbReference type="SAM" id="SignalP"/>
    </source>
</evidence>
<evidence type="ECO:0000256" key="2">
    <source>
        <dbReference type="ARBA" id="ARBA00022729"/>
    </source>
</evidence>
<dbReference type="GO" id="GO:0016787">
    <property type="term" value="F:hydrolase activity"/>
    <property type="evidence" value="ECO:0007669"/>
    <property type="project" value="UniProtKB-KW"/>
</dbReference>
<keyword evidence="3 7" id="KW-0378">Hydrolase</keyword>